<comment type="caution">
    <text evidence="2">The sequence shown here is derived from an EMBL/GenBank/DDBJ whole genome shotgun (WGS) entry which is preliminary data.</text>
</comment>
<evidence type="ECO:0000313" key="3">
    <source>
        <dbReference type="Proteomes" id="UP001083770"/>
    </source>
</evidence>
<accession>A0ABT4LY69</accession>
<name>A0ABT4LY69_9PROT</name>
<evidence type="ECO:0000313" key="2">
    <source>
        <dbReference type="EMBL" id="MCZ4299316.1"/>
    </source>
</evidence>
<dbReference type="RefSeq" id="WP_269403320.1">
    <property type="nucleotide sequence ID" value="NZ_JAPWGW010000005.1"/>
</dbReference>
<reference evidence="2" key="1">
    <citation type="submission" date="2022-12" db="EMBL/GenBank/DDBJ databases">
        <title>Bacterial isolates from different developmental stages of Nematostella vectensis.</title>
        <authorList>
            <person name="Fraune S."/>
        </authorList>
    </citation>
    <scope>NUCLEOTIDE SEQUENCE</scope>
    <source>
        <strain evidence="2">G21632-S1</strain>
    </source>
</reference>
<evidence type="ECO:0008006" key="4">
    <source>
        <dbReference type="Google" id="ProtNLM"/>
    </source>
</evidence>
<protein>
    <recommendedName>
        <fullName evidence="4">DUF2474 domain-containing protein</fullName>
    </recommendedName>
</protein>
<proteinExistence type="predicted"/>
<evidence type="ECO:0000256" key="1">
    <source>
        <dbReference type="SAM" id="Phobius"/>
    </source>
</evidence>
<dbReference type="EMBL" id="JAPWGW010000005">
    <property type="protein sequence ID" value="MCZ4299316.1"/>
    <property type="molecule type" value="Genomic_DNA"/>
</dbReference>
<feature type="transmembrane region" description="Helical" evidence="1">
    <location>
        <begin position="25"/>
        <end position="45"/>
    </location>
</feature>
<keyword evidence="3" id="KW-1185">Reference proteome</keyword>
<keyword evidence="1" id="KW-0812">Transmembrane</keyword>
<gene>
    <name evidence="2" type="ORF">O4G74_14715</name>
</gene>
<sequence>MTDLIEPEGPDETGRSAGPLWKRLAWFWGIAIASVTIVAATAYILRGFLFIG</sequence>
<keyword evidence="1" id="KW-1133">Transmembrane helix</keyword>
<keyword evidence="1" id="KW-0472">Membrane</keyword>
<organism evidence="2 3">
    <name type="scientific">Henriciella marina</name>
    <dbReference type="NCBI Taxonomy" id="453851"/>
    <lineage>
        <taxon>Bacteria</taxon>
        <taxon>Pseudomonadati</taxon>
        <taxon>Pseudomonadota</taxon>
        <taxon>Alphaproteobacteria</taxon>
        <taxon>Hyphomonadales</taxon>
        <taxon>Hyphomonadaceae</taxon>
        <taxon>Henriciella</taxon>
    </lineage>
</organism>
<dbReference type="Proteomes" id="UP001083770">
    <property type="component" value="Unassembled WGS sequence"/>
</dbReference>